<dbReference type="InterPro" id="IPR017871">
    <property type="entry name" value="ABC_transporter-like_CS"/>
</dbReference>
<protein>
    <recommendedName>
        <fullName evidence="9">Molybdate/tungstate import ATP-binding protein WtpC</fullName>
        <ecNumber evidence="8">7.3.2.6</ecNumber>
    </recommendedName>
</protein>
<dbReference type="Pfam" id="PF00005">
    <property type="entry name" value="ABC_tran"/>
    <property type="match status" value="1"/>
</dbReference>
<keyword evidence="14" id="KW-1185">Reference proteome</keyword>
<evidence type="ECO:0000256" key="9">
    <source>
        <dbReference type="ARBA" id="ARBA00041133"/>
    </source>
</evidence>
<dbReference type="InterPro" id="IPR027417">
    <property type="entry name" value="P-loop_NTPase"/>
</dbReference>
<dbReference type="GO" id="GO:0005886">
    <property type="term" value="C:plasma membrane"/>
    <property type="evidence" value="ECO:0007669"/>
    <property type="project" value="UniProtKB-SubCell"/>
</dbReference>
<keyword evidence="3" id="KW-0500">Molybdenum</keyword>
<evidence type="ECO:0000256" key="6">
    <source>
        <dbReference type="ARBA" id="ARBA00038307"/>
    </source>
</evidence>
<dbReference type="SMART" id="SM00382">
    <property type="entry name" value="AAA"/>
    <property type="match status" value="1"/>
</dbReference>
<dbReference type="EC" id="7.3.2.6" evidence="8"/>
<accession>N0BE33</accession>
<keyword evidence="5" id="KW-0067">ATP-binding</keyword>
<name>N0BE33_9EURY</name>
<dbReference type="CDD" id="cd03293">
    <property type="entry name" value="ABC_NrtD_SsuB_transporters"/>
    <property type="match status" value="1"/>
</dbReference>
<evidence type="ECO:0000313" key="13">
    <source>
        <dbReference type="EMBL" id="AGK60477.1"/>
    </source>
</evidence>
<evidence type="ECO:0000256" key="1">
    <source>
        <dbReference type="ARBA" id="ARBA00004236"/>
    </source>
</evidence>
<dbReference type="AlphaFoldDB" id="N0BE33"/>
<dbReference type="HOGENOM" id="CLU_000604_1_22_2"/>
<dbReference type="GO" id="GO:1901238">
    <property type="term" value="F:ABC-type tungstate transporter activity"/>
    <property type="evidence" value="ECO:0007669"/>
    <property type="project" value="UniProtKB-EC"/>
</dbReference>
<comment type="catalytic activity">
    <reaction evidence="10">
        <text>tungstate(in) + ATP + H2O = tungstate(out) + ADP + phosphate + H(+)</text>
        <dbReference type="Rhea" id="RHEA:35027"/>
        <dbReference type="ChEBI" id="CHEBI:15377"/>
        <dbReference type="ChEBI" id="CHEBI:15378"/>
        <dbReference type="ChEBI" id="CHEBI:30616"/>
        <dbReference type="ChEBI" id="CHEBI:43474"/>
        <dbReference type="ChEBI" id="CHEBI:46502"/>
        <dbReference type="ChEBI" id="CHEBI:456216"/>
        <dbReference type="EC" id="7.3.2.6"/>
    </reaction>
</comment>
<dbReference type="GO" id="GO:0016887">
    <property type="term" value="F:ATP hydrolysis activity"/>
    <property type="evidence" value="ECO:0007669"/>
    <property type="project" value="InterPro"/>
</dbReference>
<dbReference type="PROSITE" id="PS50893">
    <property type="entry name" value="ABC_TRANSPORTER_2"/>
    <property type="match status" value="1"/>
</dbReference>
<dbReference type="InterPro" id="IPR003439">
    <property type="entry name" value="ABC_transporter-like_ATP-bd"/>
</dbReference>
<dbReference type="PANTHER" id="PTHR42788">
    <property type="entry name" value="TAURINE IMPORT ATP-BINDING PROTEIN-RELATED"/>
    <property type="match status" value="1"/>
</dbReference>
<evidence type="ECO:0000256" key="7">
    <source>
        <dbReference type="ARBA" id="ARBA00038781"/>
    </source>
</evidence>
<evidence type="ECO:0000256" key="3">
    <source>
        <dbReference type="ARBA" id="ARBA00022505"/>
    </source>
</evidence>
<comment type="subunit">
    <text evidence="7">The complex is composed of two ATP-binding proteins (WtpC), two transmembrane proteins (WtpB) and a solute-binding protein (WtpA).</text>
</comment>
<dbReference type="GeneID" id="15392096"/>
<keyword evidence="2" id="KW-0813">Transport</keyword>
<dbReference type="Proteomes" id="UP000013307">
    <property type="component" value="Chromosome"/>
</dbReference>
<comment type="similarity">
    <text evidence="6">Belongs to the ABC transporter superfamily. Sulfate/tungstate importer (TC 3.A.1.6) family.</text>
</comment>
<evidence type="ECO:0000256" key="2">
    <source>
        <dbReference type="ARBA" id="ARBA00022448"/>
    </source>
</evidence>
<evidence type="ECO:0000256" key="8">
    <source>
        <dbReference type="ARBA" id="ARBA00039025"/>
    </source>
</evidence>
<dbReference type="RefSeq" id="WP_015590076.1">
    <property type="nucleotide sequence ID" value="NC_021169.1"/>
</dbReference>
<dbReference type="PROSITE" id="PS00211">
    <property type="entry name" value="ABC_TRANSPORTER_1"/>
    <property type="match status" value="1"/>
</dbReference>
<evidence type="ECO:0000256" key="4">
    <source>
        <dbReference type="ARBA" id="ARBA00022741"/>
    </source>
</evidence>
<comment type="function">
    <text evidence="11">Part of the ABC transporter complex WtpABC involved in molybdate/tungstate import. Responsible for energy coupling to the transport system.</text>
</comment>
<reference evidence="13 14" key="1">
    <citation type="journal article" date="2013" name="Genome Announc.">
        <title>Complete Genome Sequence of the Thermophilic and Facultatively Chemolithoautotrophic Sulfate Reducer Archaeoglobus sulfaticallidus Strain PM70-1T.</title>
        <authorList>
            <person name="Stokke R."/>
            <person name="Hocking W.P."/>
            <person name="Steinsbu B.O."/>
            <person name="Steen I.H."/>
        </authorList>
    </citation>
    <scope>NUCLEOTIDE SEQUENCE [LARGE SCALE GENOMIC DNA]</scope>
    <source>
        <strain evidence="13">PM70-1</strain>
    </source>
</reference>
<dbReference type="EMBL" id="CP005290">
    <property type="protein sequence ID" value="AGK60477.1"/>
    <property type="molecule type" value="Genomic_DNA"/>
</dbReference>
<dbReference type="FunFam" id="3.40.50.300:FF:000425">
    <property type="entry name" value="Probable ABC transporter, ATP-binding subunit"/>
    <property type="match status" value="1"/>
</dbReference>
<evidence type="ECO:0000259" key="12">
    <source>
        <dbReference type="PROSITE" id="PS50893"/>
    </source>
</evidence>
<dbReference type="PANTHER" id="PTHR42788:SF13">
    <property type="entry name" value="ALIPHATIC SULFONATES IMPORT ATP-BINDING PROTEIN SSUB"/>
    <property type="match status" value="1"/>
</dbReference>
<feature type="domain" description="ABC transporter" evidence="12">
    <location>
        <begin position="2"/>
        <end position="226"/>
    </location>
</feature>
<comment type="subcellular location">
    <subcellularLocation>
        <location evidence="1">Cell membrane</location>
    </subcellularLocation>
</comment>
<dbReference type="OrthoDB" id="10909at2157"/>
<proteinExistence type="inferred from homology"/>
<keyword evidence="4" id="KW-0547">Nucleotide-binding</keyword>
<dbReference type="InterPro" id="IPR050166">
    <property type="entry name" value="ABC_transporter_ATP-bind"/>
</dbReference>
<dbReference type="Gene3D" id="3.40.50.300">
    <property type="entry name" value="P-loop containing nucleotide triphosphate hydrolases"/>
    <property type="match status" value="1"/>
</dbReference>
<evidence type="ECO:0000256" key="11">
    <source>
        <dbReference type="ARBA" id="ARBA00057369"/>
    </source>
</evidence>
<dbReference type="STRING" id="387631.Asulf_00450"/>
<dbReference type="SUPFAM" id="SSF52540">
    <property type="entry name" value="P-loop containing nucleoside triphosphate hydrolases"/>
    <property type="match status" value="1"/>
</dbReference>
<evidence type="ECO:0000256" key="10">
    <source>
        <dbReference type="ARBA" id="ARBA00047936"/>
    </source>
</evidence>
<dbReference type="eggNOG" id="arCOG00193">
    <property type="taxonomic scope" value="Archaea"/>
</dbReference>
<organism evidence="13 14">
    <name type="scientific">Archaeoglobus sulfaticallidus PM70-1</name>
    <dbReference type="NCBI Taxonomy" id="387631"/>
    <lineage>
        <taxon>Archaea</taxon>
        <taxon>Methanobacteriati</taxon>
        <taxon>Methanobacteriota</taxon>
        <taxon>Archaeoglobi</taxon>
        <taxon>Archaeoglobales</taxon>
        <taxon>Archaeoglobaceae</taxon>
        <taxon>Archaeoglobus</taxon>
    </lineage>
</organism>
<sequence>MIEARNISKIYENGVKAIESISFEVEKGEICSIIGPSGCGKSTLLLIFSGLLEPTGGEVLIDGKIVNSVRKDVALILQDYGLFPWKTVRENIAIGLKIQKYPKDEIDNRVKFLIRKLGLEGFENSYPKHLSGGMRQRVAFARALAMKPSILLMDEPFSSLDALSRERLQNFLIKIWQETSATILLVTHNIEEAVLLGKKIVVLTERPGRVKRIVKNEGAGRVEYRYEEGFFEKCREIREIVGIED</sequence>
<dbReference type="KEGG" id="ast:Asulf_00450"/>
<dbReference type="GO" id="GO:0005524">
    <property type="term" value="F:ATP binding"/>
    <property type="evidence" value="ECO:0007669"/>
    <property type="project" value="UniProtKB-KW"/>
</dbReference>
<evidence type="ECO:0000256" key="5">
    <source>
        <dbReference type="ARBA" id="ARBA00022840"/>
    </source>
</evidence>
<dbReference type="InterPro" id="IPR003593">
    <property type="entry name" value="AAA+_ATPase"/>
</dbReference>
<gene>
    <name evidence="13" type="ORF">Asulf_00450</name>
</gene>
<evidence type="ECO:0000313" key="14">
    <source>
        <dbReference type="Proteomes" id="UP000013307"/>
    </source>
</evidence>